<feature type="transmembrane region" description="Helical" evidence="11">
    <location>
        <begin position="77"/>
        <end position="96"/>
    </location>
</feature>
<evidence type="ECO:0000256" key="4">
    <source>
        <dbReference type="ARBA" id="ARBA00022679"/>
    </source>
</evidence>
<proteinExistence type="predicted"/>
<dbReference type="Pfam" id="PF01098">
    <property type="entry name" value="FTSW_RODA_SPOVE"/>
    <property type="match status" value="1"/>
</dbReference>
<organism evidence="12 13">
    <name type="scientific">Clostridium cavendishii DSM 21758</name>
    <dbReference type="NCBI Taxonomy" id="1121302"/>
    <lineage>
        <taxon>Bacteria</taxon>
        <taxon>Bacillati</taxon>
        <taxon>Bacillota</taxon>
        <taxon>Clostridia</taxon>
        <taxon>Eubacteriales</taxon>
        <taxon>Clostridiaceae</taxon>
        <taxon>Clostridium</taxon>
    </lineage>
</organism>
<evidence type="ECO:0000256" key="1">
    <source>
        <dbReference type="ARBA" id="ARBA00004141"/>
    </source>
</evidence>
<evidence type="ECO:0000313" key="13">
    <source>
        <dbReference type="Proteomes" id="UP000184310"/>
    </source>
</evidence>
<keyword evidence="13" id="KW-1185">Reference proteome</keyword>
<name>A0A1M6BJP5_9CLOT</name>
<keyword evidence="10" id="KW-0961">Cell wall biogenesis/degradation</keyword>
<evidence type="ECO:0000256" key="11">
    <source>
        <dbReference type="SAM" id="Phobius"/>
    </source>
</evidence>
<dbReference type="STRING" id="1121302.SAMN02745163_00378"/>
<dbReference type="AlphaFoldDB" id="A0A1M6BJP5"/>
<dbReference type="InterPro" id="IPR018365">
    <property type="entry name" value="Cell_cycle_FtsW-rel_CS"/>
</dbReference>
<evidence type="ECO:0000256" key="8">
    <source>
        <dbReference type="ARBA" id="ARBA00022989"/>
    </source>
</evidence>
<reference evidence="12 13" key="1">
    <citation type="submission" date="2016-11" db="EMBL/GenBank/DDBJ databases">
        <authorList>
            <person name="Jaros S."/>
            <person name="Januszkiewicz K."/>
            <person name="Wedrychowicz H."/>
        </authorList>
    </citation>
    <scope>NUCLEOTIDE SEQUENCE [LARGE SCALE GENOMIC DNA]</scope>
    <source>
        <strain evidence="12 13">DSM 21758</strain>
    </source>
</reference>
<keyword evidence="3" id="KW-0328">Glycosyltransferase</keyword>
<dbReference type="RefSeq" id="WP_072984714.1">
    <property type="nucleotide sequence ID" value="NZ_FQZB01000003.1"/>
</dbReference>
<keyword evidence="2" id="KW-1003">Cell membrane</keyword>
<dbReference type="PANTHER" id="PTHR30474:SF1">
    <property type="entry name" value="PEPTIDOGLYCAN GLYCOSYLTRANSFERASE MRDB"/>
    <property type="match status" value="1"/>
</dbReference>
<feature type="transmembrane region" description="Helical" evidence="11">
    <location>
        <begin position="308"/>
        <end position="329"/>
    </location>
</feature>
<evidence type="ECO:0000313" key="12">
    <source>
        <dbReference type="EMBL" id="SHI48945.1"/>
    </source>
</evidence>
<dbReference type="NCBIfam" id="TIGR02210">
    <property type="entry name" value="rodA_shape"/>
    <property type="match status" value="1"/>
</dbReference>
<feature type="transmembrane region" description="Helical" evidence="11">
    <location>
        <begin position="163"/>
        <end position="181"/>
    </location>
</feature>
<feature type="transmembrane region" description="Helical" evidence="11">
    <location>
        <begin position="17"/>
        <end position="38"/>
    </location>
</feature>
<sequence length="375" mass="41881">MLKKFKIDIKVLKEMDFTLFIVTILISLFGIINIYEATRMMKGNFTRNQLIFLLISVVILYISLHFDYSLLRNYVEIFYWGNIVLLIATKFIGVTVNGAQGWIRFPGGYQFQPAEFMKFAMILMLAKKMDQFDLKVNDFKNFMILVAYCVLPMGIIMKQPDMGMAMVCFFIALGIFFCAGLDYKIIGGGLIAVLLGIIILWNSPLIKDYQKTRVRALLNQEADELSTNLQLTQSMIGIGSGGILGTGPSFGSDTSRSYVAAFVPESETDFIFAIIAEHWGTIGSTILLILYGILIYRMIVDAKEAKDIFGSMICAGFTSYFIFAILQNIGMTIGIMPITGITLPLVSSGGSSLVTTFIAIALILNISMRKKKIYF</sequence>
<comment type="subcellular location">
    <subcellularLocation>
        <location evidence="1">Membrane</location>
        <topology evidence="1">Multi-pass membrane protein</topology>
    </subcellularLocation>
</comment>
<evidence type="ECO:0000256" key="5">
    <source>
        <dbReference type="ARBA" id="ARBA00022692"/>
    </source>
</evidence>
<dbReference type="GO" id="GO:0005886">
    <property type="term" value="C:plasma membrane"/>
    <property type="evidence" value="ECO:0007669"/>
    <property type="project" value="TreeGrafter"/>
</dbReference>
<dbReference type="EMBL" id="FQZB01000003">
    <property type="protein sequence ID" value="SHI48945.1"/>
    <property type="molecule type" value="Genomic_DNA"/>
</dbReference>
<dbReference type="Proteomes" id="UP000184310">
    <property type="component" value="Unassembled WGS sequence"/>
</dbReference>
<keyword evidence="7" id="KW-0573">Peptidoglycan synthesis</keyword>
<gene>
    <name evidence="12" type="ORF">SAMN02745163_00378</name>
</gene>
<keyword evidence="6" id="KW-0133">Cell shape</keyword>
<feature type="transmembrane region" description="Helical" evidence="11">
    <location>
        <begin position="50"/>
        <end position="71"/>
    </location>
</feature>
<feature type="transmembrane region" description="Helical" evidence="11">
    <location>
        <begin position="139"/>
        <end position="157"/>
    </location>
</feature>
<dbReference type="GO" id="GO:0016757">
    <property type="term" value="F:glycosyltransferase activity"/>
    <property type="evidence" value="ECO:0007669"/>
    <property type="project" value="UniProtKB-KW"/>
</dbReference>
<feature type="transmembrane region" description="Helical" evidence="11">
    <location>
        <begin position="188"/>
        <end position="206"/>
    </location>
</feature>
<dbReference type="GO" id="GO:0032153">
    <property type="term" value="C:cell division site"/>
    <property type="evidence" value="ECO:0007669"/>
    <property type="project" value="TreeGrafter"/>
</dbReference>
<dbReference type="PANTHER" id="PTHR30474">
    <property type="entry name" value="CELL CYCLE PROTEIN"/>
    <property type="match status" value="1"/>
</dbReference>
<dbReference type="GO" id="GO:0009252">
    <property type="term" value="P:peptidoglycan biosynthetic process"/>
    <property type="evidence" value="ECO:0007669"/>
    <property type="project" value="UniProtKB-KW"/>
</dbReference>
<keyword evidence="5 11" id="KW-0812">Transmembrane</keyword>
<dbReference type="GO" id="GO:0008360">
    <property type="term" value="P:regulation of cell shape"/>
    <property type="evidence" value="ECO:0007669"/>
    <property type="project" value="UniProtKB-KW"/>
</dbReference>
<feature type="transmembrane region" description="Helical" evidence="11">
    <location>
        <begin position="270"/>
        <end position="296"/>
    </location>
</feature>
<evidence type="ECO:0000256" key="10">
    <source>
        <dbReference type="ARBA" id="ARBA00023316"/>
    </source>
</evidence>
<dbReference type="GO" id="GO:0015648">
    <property type="term" value="F:lipid-linked peptidoglycan transporter activity"/>
    <property type="evidence" value="ECO:0007669"/>
    <property type="project" value="TreeGrafter"/>
</dbReference>
<feature type="transmembrane region" description="Helical" evidence="11">
    <location>
        <begin position="341"/>
        <end position="364"/>
    </location>
</feature>
<accession>A0A1M6BJP5</accession>
<evidence type="ECO:0000256" key="7">
    <source>
        <dbReference type="ARBA" id="ARBA00022984"/>
    </source>
</evidence>
<evidence type="ECO:0000256" key="2">
    <source>
        <dbReference type="ARBA" id="ARBA00022475"/>
    </source>
</evidence>
<keyword evidence="4" id="KW-0808">Transferase</keyword>
<keyword evidence="8 11" id="KW-1133">Transmembrane helix</keyword>
<dbReference type="GO" id="GO:0051301">
    <property type="term" value="P:cell division"/>
    <property type="evidence" value="ECO:0007669"/>
    <property type="project" value="InterPro"/>
</dbReference>
<dbReference type="InterPro" id="IPR011923">
    <property type="entry name" value="RodA/MrdB"/>
</dbReference>
<evidence type="ECO:0000256" key="9">
    <source>
        <dbReference type="ARBA" id="ARBA00023136"/>
    </source>
</evidence>
<evidence type="ECO:0000256" key="3">
    <source>
        <dbReference type="ARBA" id="ARBA00022676"/>
    </source>
</evidence>
<evidence type="ECO:0000256" key="6">
    <source>
        <dbReference type="ARBA" id="ARBA00022960"/>
    </source>
</evidence>
<keyword evidence="9 11" id="KW-0472">Membrane</keyword>
<dbReference type="InterPro" id="IPR001182">
    <property type="entry name" value="FtsW/RodA"/>
</dbReference>
<protein>
    <submittedName>
        <fullName evidence="12">Rod shape determining protein RodA</fullName>
    </submittedName>
</protein>
<dbReference type="GO" id="GO:0071555">
    <property type="term" value="P:cell wall organization"/>
    <property type="evidence" value="ECO:0007669"/>
    <property type="project" value="UniProtKB-KW"/>
</dbReference>
<dbReference type="PROSITE" id="PS00428">
    <property type="entry name" value="FTSW_RODA_SPOVE"/>
    <property type="match status" value="1"/>
</dbReference>
<dbReference type="OrthoDB" id="9812661at2"/>